<sequence length="392" mass="43016">MTTPTYRPDIDGLRTLAIMPVILFHAGASWLPGGFVGVDIFFVISGYLISSLILREIQAGEFSFLRFYERRLRRIIPALLGVLFVTVAAFQFIALPDQAQSAAESGIAALLSLSNFWFWRESGYFAPAAELFPLLHTWSLAVEEQFYLIFPIVLIVFWKLRLRIGMVLVLGALATFAIGLWLSFNKPSVAYYLLPARAWELLVGAVIASGVFPPVKTPALREALSATGLGMILLSIFTIRSDMIFPGWVALLPCLGAAVVIHTGGQSWVANRILAARPMVFVGLLSYSLYLWHWPILALLRVRSGSIHLDPTPAIGAVILTFLFAWLSWRYVESPFRNRKTMTSKRMAAYLGGASVAVLGLAGLSIMMSGFPQRLAAPSRSPAPQVGKVAGI</sequence>
<dbReference type="GO" id="GO:0016020">
    <property type="term" value="C:membrane"/>
    <property type="evidence" value="ECO:0007669"/>
    <property type="project" value="TreeGrafter"/>
</dbReference>
<feature type="transmembrane region" description="Helical" evidence="1">
    <location>
        <begin position="138"/>
        <end position="157"/>
    </location>
</feature>
<feature type="transmembrane region" description="Helical" evidence="1">
    <location>
        <begin position="274"/>
        <end position="292"/>
    </location>
</feature>
<name>A0A521FVB5_9RHOB</name>
<feature type="transmembrane region" description="Helical" evidence="1">
    <location>
        <begin position="12"/>
        <end position="28"/>
    </location>
</feature>
<evidence type="ECO:0000259" key="2">
    <source>
        <dbReference type="Pfam" id="PF01757"/>
    </source>
</evidence>
<feature type="transmembrane region" description="Helical" evidence="1">
    <location>
        <begin position="190"/>
        <end position="212"/>
    </location>
</feature>
<feature type="transmembrane region" description="Helical" evidence="1">
    <location>
        <begin position="312"/>
        <end position="329"/>
    </location>
</feature>
<accession>A0A521FVB5</accession>
<keyword evidence="4" id="KW-1185">Reference proteome</keyword>
<keyword evidence="1" id="KW-0472">Membrane</keyword>
<dbReference type="GO" id="GO:0009103">
    <property type="term" value="P:lipopolysaccharide biosynthetic process"/>
    <property type="evidence" value="ECO:0007669"/>
    <property type="project" value="TreeGrafter"/>
</dbReference>
<feature type="transmembrane region" description="Helical" evidence="1">
    <location>
        <begin position="349"/>
        <end position="371"/>
    </location>
</feature>
<proteinExistence type="predicted"/>
<dbReference type="RefSeq" id="WP_142495133.1">
    <property type="nucleotide sequence ID" value="NZ_FXTO01000077.1"/>
</dbReference>
<feature type="transmembrane region" description="Helical" evidence="1">
    <location>
        <begin position="245"/>
        <end position="262"/>
    </location>
</feature>
<keyword evidence="1" id="KW-0812">Transmembrane</keyword>
<dbReference type="GO" id="GO:0016747">
    <property type="term" value="F:acyltransferase activity, transferring groups other than amino-acyl groups"/>
    <property type="evidence" value="ECO:0007669"/>
    <property type="project" value="InterPro"/>
</dbReference>
<gene>
    <name evidence="3" type="ORF">SAMN06265173_1771</name>
</gene>
<feature type="transmembrane region" description="Helical" evidence="1">
    <location>
        <begin position="164"/>
        <end position="184"/>
    </location>
</feature>
<keyword evidence="3" id="KW-0378">Hydrolase</keyword>
<evidence type="ECO:0000313" key="3">
    <source>
        <dbReference type="EMBL" id="SMP00149.1"/>
    </source>
</evidence>
<keyword evidence="3" id="KW-0808">Transferase</keyword>
<dbReference type="InterPro" id="IPR002656">
    <property type="entry name" value="Acyl_transf_3_dom"/>
</dbReference>
<dbReference type="Pfam" id="PF01757">
    <property type="entry name" value="Acyl_transf_3"/>
    <property type="match status" value="1"/>
</dbReference>
<feature type="transmembrane region" description="Helical" evidence="1">
    <location>
        <begin position="219"/>
        <end position="239"/>
    </location>
</feature>
<evidence type="ECO:0000313" key="4">
    <source>
        <dbReference type="Proteomes" id="UP000316030"/>
    </source>
</evidence>
<dbReference type="PANTHER" id="PTHR23028">
    <property type="entry name" value="ACETYLTRANSFERASE"/>
    <property type="match status" value="1"/>
</dbReference>
<feature type="transmembrane region" description="Helical" evidence="1">
    <location>
        <begin position="34"/>
        <end position="54"/>
    </location>
</feature>
<organism evidence="3 4">
    <name type="scientific">Thalassovita litoralis</name>
    <dbReference type="NCBI Taxonomy" id="1010611"/>
    <lineage>
        <taxon>Bacteria</taxon>
        <taxon>Pseudomonadati</taxon>
        <taxon>Pseudomonadota</taxon>
        <taxon>Alphaproteobacteria</taxon>
        <taxon>Rhodobacterales</taxon>
        <taxon>Roseobacteraceae</taxon>
        <taxon>Thalassovita</taxon>
    </lineage>
</organism>
<keyword evidence="3" id="KW-0012">Acyltransferase</keyword>
<evidence type="ECO:0000256" key="1">
    <source>
        <dbReference type="SAM" id="Phobius"/>
    </source>
</evidence>
<reference evidence="3 4" key="1">
    <citation type="submission" date="2017-05" db="EMBL/GenBank/DDBJ databases">
        <authorList>
            <person name="Varghese N."/>
            <person name="Submissions S."/>
        </authorList>
    </citation>
    <scope>NUCLEOTIDE SEQUENCE [LARGE SCALE GENOMIC DNA]</scope>
    <source>
        <strain evidence="3 4">DSM 29506</strain>
    </source>
</reference>
<protein>
    <submittedName>
        <fullName evidence="3">Peptidoglycan/LPS O-acetylase OafA/YrhL, contains acyltransferase and SGNH-hydrolase domains</fullName>
    </submittedName>
</protein>
<feature type="domain" description="Acyltransferase 3" evidence="2">
    <location>
        <begin position="9"/>
        <end position="329"/>
    </location>
</feature>
<dbReference type="InterPro" id="IPR050879">
    <property type="entry name" value="Acyltransferase_3"/>
</dbReference>
<dbReference type="AlphaFoldDB" id="A0A521FVB5"/>
<feature type="transmembrane region" description="Helical" evidence="1">
    <location>
        <begin position="75"/>
        <end position="95"/>
    </location>
</feature>
<dbReference type="OrthoDB" id="9796461at2"/>
<dbReference type="PANTHER" id="PTHR23028:SF53">
    <property type="entry name" value="ACYL_TRANSF_3 DOMAIN-CONTAINING PROTEIN"/>
    <property type="match status" value="1"/>
</dbReference>
<dbReference type="Proteomes" id="UP000316030">
    <property type="component" value="Unassembled WGS sequence"/>
</dbReference>
<keyword evidence="1" id="KW-1133">Transmembrane helix</keyword>
<dbReference type="EMBL" id="FXTO01000077">
    <property type="protein sequence ID" value="SMP00149.1"/>
    <property type="molecule type" value="Genomic_DNA"/>
</dbReference>
<dbReference type="GO" id="GO:0016787">
    <property type="term" value="F:hydrolase activity"/>
    <property type="evidence" value="ECO:0007669"/>
    <property type="project" value="UniProtKB-KW"/>
</dbReference>